<evidence type="ECO:0000256" key="6">
    <source>
        <dbReference type="HAMAP-Rule" id="MF_01161"/>
    </source>
</evidence>
<sequence>MTPAGAVSTASDPIPPELVERFRAALERLNPEGGKIGLAVSGGPDSMAMLLLAHAVIPGQFEVATVDHGLRPEAKDECALVIVACTARGIPCEVLRVEVGEGNLLAKARKARYEVLGGWAERRRLGVIATAHHADDQVETLLMRLNRGVGVTGLSGIRERVTLDEAGKVTLIRPVLDFTRRELFAVVQSAAQRFVEDPSNADADFERVRMRQALEGVEWLEPRMLAASARHLAEADDALWWASDIAWHNNSRKEDGLLRIHPIGPRAIRMRLLGHALFEFGGDPEGGDLARLLDRLERGEGGNLAGVLVTVDGEEWVVRPEPPRKTG</sequence>
<dbReference type="Pfam" id="PF01171">
    <property type="entry name" value="ATP_bind_3"/>
    <property type="match status" value="1"/>
</dbReference>
<evidence type="ECO:0000313" key="8">
    <source>
        <dbReference type="EMBL" id="TIX51204.1"/>
    </source>
</evidence>
<feature type="domain" description="tRNA(Ile)-lysidine/2-thiocytidine synthase N-terminal" evidence="7">
    <location>
        <begin position="36"/>
        <end position="212"/>
    </location>
</feature>
<dbReference type="EC" id="6.3.4.19" evidence="6"/>
<dbReference type="OrthoDB" id="9807403at2"/>
<comment type="catalytic activity">
    <reaction evidence="5 6">
        <text>cytidine(34) in tRNA(Ile2) + L-lysine + ATP = lysidine(34) in tRNA(Ile2) + AMP + diphosphate + H(+)</text>
        <dbReference type="Rhea" id="RHEA:43744"/>
        <dbReference type="Rhea" id="RHEA-COMP:10625"/>
        <dbReference type="Rhea" id="RHEA-COMP:10670"/>
        <dbReference type="ChEBI" id="CHEBI:15378"/>
        <dbReference type="ChEBI" id="CHEBI:30616"/>
        <dbReference type="ChEBI" id="CHEBI:32551"/>
        <dbReference type="ChEBI" id="CHEBI:33019"/>
        <dbReference type="ChEBI" id="CHEBI:82748"/>
        <dbReference type="ChEBI" id="CHEBI:83665"/>
        <dbReference type="ChEBI" id="CHEBI:456215"/>
        <dbReference type="EC" id="6.3.4.19"/>
    </reaction>
</comment>
<dbReference type="AlphaFoldDB" id="A0A4T3F4E7"/>
<dbReference type="PANTHER" id="PTHR43033:SF5">
    <property type="entry name" value="TRNA(ILE)-LYSIDINE SYNTHETASE"/>
    <property type="match status" value="1"/>
</dbReference>
<dbReference type="Gene3D" id="3.40.50.620">
    <property type="entry name" value="HUPs"/>
    <property type="match status" value="1"/>
</dbReference>
<dbReference type="GO" id="GO:0032267">
    <property type="term" value="F:tRNA(Ile)-lysidine synthase activity"/>
    <property type="evidence" value="ECO:0007669"/>
    <property type="project" value="UniProtKB-EC"/>
</dbReference>
<dbReference type="EMBL" id="SSHH01000001">
    <property type="protein sequence ID" value="TIX51204.1"/>
    <property type="molecule type" value="Genomic_DNA"/>
</dbReference>
<keyword evidence="4 6" id="KW-0067">ATP-binding</keyword>
<keyword evidence="2 6" id="KW-0819">tRNA processing</keyword>
<name>A0A4T3F4E7_9SPHN</name>
<organism evidence="8 9">
    <name type="scientific">Alteraurantiacibacter aquimixticola</name>
    <dbReference type="NCBI Taxonomy" id="2489173"/>
    <lineage>
        <taxon>Bacteria</taxon>
        <taxon>Pseudomonadati</taxon>
        <taxon>Pseudomonadota</taxon>
        <taxon>Alphaproteobacteria</taxon>
        <taxon>Sphingomonadales</taxon>
        <taxon>Erythrobacteraceae</taxon>
        <taxon>Alteraurantiacibacter</taxon>
    </lineage>
</organism>
<evidence type="ECO:0000256" key="4">
    <source>
        <dbReference type="ARBA" id="ARBA00022840"/>
    </source>
</evidence>
<dbReference type="NCBIfam" id="TIGR02432">
    <property type="entry name" value="lysidine_TilS_N"/>
    <property type="match status" value="1"/>
</dbReference>
<keyword evidence="3 6" id="KW-0547">Nucleotide-binding</keyword>
<evidence type="ECO:0000259" key="7">
    <source>
        <dbReference type="Pfam" id="PF01171"/>
    </source>
</evidence>
<dbReference type="HAMAP" id="MF_01161">
    <property type="entry name" value="tRNA_Ile_lys_synt"/>
    <property type="match status" value="1"/>
</dbReference>
<evidence type="ECO:0000256" key="2">
    <source>
        <dbReference type="ARBA" id="ARBA00022694"/>
    </source>
</evidence>
<dbReference type="InterPro" id="IPR012795">
    <property type="entry name" value="tRNA_Ile_lys_synt_N"/>
</dbReference>
<dbReference type="Proteomes" id="UP000309389">
    <property type="component" value="Unassembled WGS sequence"/>
</dbReference>
<dbReference type="InterPro" id="IPR012094">
    <property type="entry name" value="tRNA_Ile_lys_synt"/>
</dbReference>
<dbReference type="PANTHER" id="PTHR43033">
    <property type="entry name" value="TRNA(ILE)-LYSIDINE SYNTHASE-RELATED"/>
    <property type="match status" value="1"/>
</dbReference>
<proteinExistence type="inferred from homology"/>
<reference evidence="8 9" key="1">
    <citation type="submission" date="2019-04" db="EMBL/GenBank/DDBJ databases">
        <title>Altererythrobacter aquimixticola sp. nov., isolated from sediment of junction between the ocean and a freshwater spring.</title>
        <authorList>
            <person name="Yoon J.-H."/>
        </authorList>
    </citation>
    <scope>NUCLEOTIDE SEQUENCE [LARGE SCALE GENOMIC DNA]</scope>
    <source>
        <strain evidence="8 9">SSKS-13</strain>
    </source>
</reference>
<dbReference type="GO" id="GO:0005737">
    <property type="term" value="C:cytoplasm"/>
    <property type="evidence" value="ECO:0007669"/>
    <property type="project" value="UniProtKB-SubCell"/>
</dbReference>
<feature type="binding site" evidence="6">
    <location>
        <begin position="41"/>
        <end position="46"/>
    </location>
    <ligand>
        <name>ATP</name>
        <dbReference type="ChEBI" id="CHEBI:30616"/>
    </ligand>
</feature>
<accession>A0A4T3F4E7</accession>
<gene>
    <name evidence="6 8" type="primary">tilS</name>
    <name evidence="8" type="ORF">E5222_01665</name>
</gene>
<dbReference type="RefSeq" id="WP_136691890.1">
    <property type="nucleotide sequence ID" value="NZ_SSHH01000001.1"/>
</dbReference>
<protein>
    <recommendedName>
        <fullName evidence="6">tRNA(Ile)-lysidine synthase</fullName>
        <ecNumber evidence="6">6.3.4.19</ecNumber>
    </recommendedName>
    <alternativeName>
        <fullName evidence="6">tRNA(Ile)-2-lysyl-cytidine synthase</fullName>
    </alternativeName>
    <alternativeName>
        <fullName evidence="6">tRNA(Ile)-lysidine synthetase</fullName>
    </alternativeName>
</protein>
<comment type="caution">
    <text evidence="8">The sequence shown here is derived from an EMBL/GenBank/DDBJ whole genome shotgun (WGS) entry which is preliminary data.</text>
</comment>
<dbReference type="GO" id="GO:0006400">
    <property type="term" value="P:tRNA modification"/>
    <property type="evidence" value="ECO:0007669"/>
    <property type="project" value="UniProtKB-UniRule"/>
</dbReference>
<keyword evidence="6" id="KW-0963">Cytoplasm</keyword>
<dbReference type="CDD" id="cd01992">
    <property type="entry name" value="TilS_N"/>
    <property type="match status" value="1"/>
</dbReference>
<comment type="subcellular location">
    <subcellularLocation>
        <location evidence="6">Cytoplasm</location>
    </subcellularLocation>
</comment>
<evidence type="ECO:0000313" key="9">
    <source>
        <dbReference type="Proteomes" id="UP000309389"/>
    </source>
</evidence>
<comment type="similarity">
    <text evidence="6">Belongs to the tRNA(Ile)-lysidine synthase family.</text>
</comment>
<evidence type="ECO:0000256" key="5">
    <source>
        <dbReference type="ARBA" id="ARBA00048539"/>
    </source>
</evidence>
<dbReference type="InterPro" id="IPR014729">
    <property type="entry name" value="Rossmann-like_a/b/a_fold"/>
</dbReference>
<dbReference type="InterPro" id="IPR011063">
    <property type="entry name" value="TilS/TtcA_N"/>
</dbReference>
<comment type="function">
    <text evidence="6">Ligates lysine onto the cytidine present at position 34 of the AUA codon-specific tRNA(Ile) that contains the anticodon CAU, in an ATP-dependent manner. Cytidine is converted to lysidine, thus changing the amino acid specificity of the tRNA from methionine to isoleucine.</text>
</comment>
<dbReference type="SUPFAM" id="SSF52402">
    <property type="entry name" value="Adenine nucleotide alpha hydrolases-like"/>
    <property type="match status" value="1"/>
</dbReference>
<evidence type="ECO:0000256" key="1">
    <source>
        <dbReference type="ARBA" id="ARBA00022598"/>
    </source>
</evidence>
<comment type="domain">
    <text evidence="6">The N-terminal region contains the highly conserved SGGXDS motif, predicted to be a P-loop motif involved in ATP binding.</text>
</comment>
<keyword evidence="9" id="KW-1185">Reference proteome</keyword>
<keyword evidence="1 6" id="KW-0436">Ligase</keyword>
<evidence type="ECO:0000256" key="3">
    <source>
        <dbReference type="ARBA" id="ARBA00022741"/>
    </source>
</evidence>
<dbReference type="GO" id="GO:0005524">
    <property type="term" value="F:ATP binding"/>
    <property type="evidence" value="ECO:0007669"/>
    <property type="project" value="UniProtKB-UniRule"/>
</dbReference>